<name>A0A392PLW8_9FABA</name>
<evidence type="ECO:0000313" key="1">
    <source>
        <dbReference type="EMBL" id="MCI12296.1"/>
    </source>
</evidence>
<keyword evidence="2" id="KW-1185">Reference proteome</keyword>
<reference evidence="1 2" key="1">
    <citation type="journal article" date="2018" name="Front. Plant Sci.">
        <title>Red Clover (Trifolium pratense) and Zigzag Clover (T. medium) - A Picture of Genomic Similarities and Differences.</title>
        <authorList>
            <person name="Dluhosova J."/>
            <person name="Istvanek J."/>
            <person name="Nedelnik J."/>
            <person name="Repkova J."/>
        </authorList>
    </citation>
    <scope>NUCLEOTIDE SEQUENCE [LARGE SCALE GENOMIC DNA]</scope>
    <source>
        <strain evidence="2">cv. 10/8</strain>
        <tissue evidence="1">Leaf</tissue>
    </source>
</reference>
<sequence length="137" mass="16055">TWKSLGLWDLLEQHVLTANGIVDLFLTFAPQMSHVRRGMWCTTKRSLWKSRNLKLWDEVLTTIYQRATTFLNQWQWTHLNDAQVARPTHVKRKRPPLGKVECNVDADFCDDKVDIGMCIRDHNGNFVWAKTVLLYLA</sequence>
<evidence type="ECO:0000313" key="2">
    <source>
        <dbReference type="Proteomes" id="UP000265520"/>
    </source>
</evidence>
<protein>
    <submittedName>
        <fullName evidence="1">Cytochrome P450</fullName>
    </submittedName>
</protein>
<accession>A0A392PLW8</accession>
<proteinExistence type="predicted"/>
<organism evidence="1 2">
    <name type="scientific">Trifolium medium</name>
    <dbReference type="NCBI Taxonomy" id="97028"/>
    <lineage>
        <taxon>Eukaryota</taxon>
        <taxon>Viridiplantae</taxon>
        <taxon>Streptophyta</taxon>
        <taxon>Embryophyta</taxon>
        <taxon>Tracheophyta</taxon>
        <taxon>Spermatophyta</taxon>
        <taxon>Magnoliopsida</taxon>
        <taxon>eudicotyledons</taxon>
        <taxon>Gunneridae</taxon>
        <taxon>Pentapetalae</taxon>
        <taxon>rosids</taxon>
        <taxon>fabids</taxon>
        <taxon>Fabales</taxon>
        <taxon>Fabaceae</taxon>
        <taxon>Papilionoideae</taxon>
        <taxon>50 kb inversion clade</taxon>
        <taxon>NPAAA clade</taxon>
        <taxon>Hologalegina</taxon>
        <taxon>IRL clade</taxon>
        <taxon>Trifolieae</taxon>
        <taxon>Trifolium</taxon>
    </lineage>
</organism>
<feature type="non-terminal residue" evidence="1">
    <location>
        <position position="1"/>
    </location>
</feature>
<dbReference type="AlphaFoldDB" id="A0A392PLW8"/>
<comment type="caution">
    <text evidence="1">The sequence shown here is derived from an EMBL/GenBank/DDBJ whole genome shotgun (WGS) entry which is preliminary data.</text>
</comment>
<dbReference type="Proteomes" id="UP000265520">
    <property type="component" value="Unassembled WGS sequence"/>
</dbReference>
<dbReference type="EMBL" id="LXQA010083611">
    <property type="protein sequence ID" value="MCI12296.1"/>
    <property type="molecule type" value="Genomic_DNA"/>
</dbReference>